<dbReference type="CDD" id="cd00085">
    <property type="entry name" value="HNHc"/>
    <property type="match status" value="1"/>
</dbReference>
<evidence type="ECO:0000259" key="1">
    <source>
        <dbReference type="SMART" id="SM00507"/>
    </source>
</evidence>
<dbReference type="InterPro" id="IPR002711">
    <property type="entry name" value="HNH"/>
</dbReference>
<feature type="domain" description="HNH nuclease" evidence="1">
    <location>
        <begin position="18"/>
        <end position="69"/>
    </location>
</feature>
<dbReference type="Pfam" id="PF01844">
    <property type="entry name" value="HNH"/>
    <property type="match status" value="1"/>
</dbReference>
<dbReference type="EMBL" id="DTGG01000121">
    <property type="protein sequence ID" value="HFZ09231.1"/>
    <property type="molecule type" value="Genomic_DNA"/>
</dbReference>
<dbReference type="InterPro" id="IPR003615">
    <property type="entry name" value="HNH_nuc"/>
</dbReference>
<keyword evidence="2" id="KW-0540">Nuclease</keyword>
<evidence type="ECO:0000313" key="2">
    <source>
        <dbReference type="EMBL" id="HFZ09231.1"/>
    </source>
</evidence>
<proteinExistence type="predicted"/>
<keyword evidence="2" id="KW-0378">Hydrolase</keyword>
<dbReference type="GO" id="GO:0004519">
    <property type="term" value="F:endonuclease activity"/>
    <property type="evidence" value="ECO:0007669"/>
    <property type="project" value="UniProtKB-KW"/>
</dbReference>
<organism evidence="2">
    <name type="scientific">candidate division CPR3 bacterium</name>
    <dbReference type="NCBI Taxonomy" id="2268181"/>
    <lineage>
        <taxon>Bacteria</taxon>
        <taxon>Bacteria division CPR3</taxon>
    </lineage>
</organism>
<keyword evidence="2" id="KW-0255">Endonuclease</keyword>
<dbReference type="GO" id="GO:0008270">
    <property type="term" value="F:zinc ion binding"/>
    <property type="evidence" value="ECO:0007669"/>
    <property type="project" value="InterPro"/>
</dbReference>
<dbReference type="GO" id="GO:0003676">
    <property type="term" value="F:nucleic acid binding"/>
    <property type="evidence" value="ECO:0007669"/>
    <property type="project" value="InterPro"/>
</dbReference>
<dbReference type="AlphaFoldDB" id="A0A7V3JAD4"/>
<comment type="caution">
    <text evidence="2">The sequence shown here is derived from an EMBL/GenBank/DDBJ whole genome shotgun (WGS) entry which is preliminary data.</text>
</comment>
<name>A0A7V3JAD4_UNCC3</name>
<reference evidence="2" key="1">
    <citation type="journal article" date="2020" name="mSystems">
        <title>Genome- and Community-Level Interaction Insights into Carbon Utilization and Element Cycling Functions of Hydrothermarchaeota in Hydrothermal Sediment.</title>
        <authorList>
            <person name="Zhou Z."/>
            <person name="Liu Y."/>
            <person name="Xu W."/>
            <person name="Pan J."/>
            <person name="Luo Z.H."/>
            <person name="Li M."/>
        </authorList>
    </citation>
    <scope>NUCLEOTIDE SEQUENCE [LARGE SCALE GENOMIC DNA]</scope>
    <source>
        <strain evidence="2">SpSt-757</strain>
    </source>
</reference>
<accession>A0A7V3JAD4</accession>
<dbReference type="Gene3D" id="1.10.30.50">
    <property type="match status" value="1"/>
</dbReference>
<protein>
    <submittedName>
        <fullName evidence="2">HNH endonuclease</fullName>
    </submittedName>
</protein>
<sequence>MYKKLTKKEKLRREADKLWQLILMRRYKGRCFVCGKKAIEVHHFVPKQQCLALRYDLENGIPTCRSCHFQIHFKSDPLIPLIIAFKKGKNWVKYLQEKKKEKVQMTTEWLEEQIKKLRMELES</sequence>
<dbReference type="SMART" id="SM00507">
    <property type="entry name" value="HNHc"/>
    <property type="match status" value="1"/>
</dbReference>
<gene>
    <name evidence="2" type="ORF">ENV41_03780</name>
</gene>